<dbReference type="EMBL" id="CM007650">
    <property type="protein sequence ID" value="ONM51129.1"/>
    <property type="molecule type" value="Genomic_DNA"/>
</dbReference>
<name>A0A1D6HRL7_MAIZE</name>
<evidence type="ECO:0000259" key="2">
    <source>
        <dbReference type="Pfam" id="PF23635"/>
    </source>
</evidence>
<dbReference type="PANTHER" id="PTHR33377:SF92">
    <property type="entry name" value="NB-ARC DOMAIN-CONTAINING PROTEIN"/>
    <property type="match status" value="1"/>
</dbReference>
<dbReference type="InterPro" id="IPR056594">
    <property type="entry name" value="AT5G49610-like_b-prop"/>
</dbReference>
<dbReference type="eggNOG" id="ENOG502SKDB">
    <property type="taxonomic scope" value="Eukaryota"/>
</dbReference>
<dbReference type="InParanoid" id="A0A1D6HRL7"/>
<feature type="domain" description="F-box protein AT5G49610-like beta-propeller" evidence="2">
    <location>
        <begin position="183"/>
        <end position="380"/>
    </location>
</feature>
<gene>
    <name evidence="3" type="ORF">ZEAMMB73_Zm00001d018691</name>
</gene>
<dbReference type="OMA" id="ACENRER"/>
<dbReference type="Pfam" id="PF23635">
    <property type="entry name" value="Beta-prop_AT5G49610-like"/>
    <property type="match status" value="1"/>
</dbReference>
<dbReference type="SUPFAM" id="SSF52540">
    <property type="entry name" value="P-loop containing nucleoside triphosphate hydrolases"/>
    <property type="match status" value="1"/>
</dbReference>
<dbReference type="FunCoup" id="A0A1D6HRL7">
    <property type="interactions" value="1155"/>
</dbReference>
<dbReference type="InterPro" id="IPR027417">
    <property type="entry name" value="P-loop_NTPase"/>
</dbReference>
<sequence>MEADPPLPPASALMEELVEEVLLRFPPADPASLVRAALVCRRWRRIVTGPRFRRRYRDLHLHRGRGGSHPPMLGFLANAGAGTRFVPTSTFRLAPARARAPADGLLLGGWRALDARHGRALLRRDTGRDAPVDCELAVWDPATGRRTDLPRLPWSPYPYSWNAAVLCAATITASACDHLDCCGGGGHFLVVVVGTNHAEMFSHVYSSEAGAWNASASASARHPDDNVDFAPSALAGNALYFAFQTGAAALEYDLGTREMAVVRLPPPPRLDWQRAVLATRDDGRLGLATAGKSTIYLWAREAPPRGDGSWTRAIELDTLLPVGALSAFVDVVSFVDGVGVVFVRTGDGLFTIDLMSRRVTKVFKDTFFSGIFPYMSFHTPALEVASTGEGPSSGARENSQMESFLSAVLGELISRSINLIINKLSKVNMEESLQRALLRAQVIIEEAMGRHITNQVILLQLGVLRDAMHRGYYALDAFRYQPHYGEDGNPAVRRFVRLSKVPCAKDLYFSGPTVQFQEQLQEALDKLSSMIVDMNELVMFLMSYPRLYRQPYNKHILLGNCMFGRQMEAQLVINFLLHTKPHSSEELDVLPVVGPHRVGKSTLIAHVCKDERVRDYFSEILWLHDSDFTDDELTLRQGCAMKRQFFLSNFKKGKRFLVVIELYGNLCEDARNKFYRSSRQSFLSGSKIIVTSCSDKIVKFGTAPALTLKHLSHEAYWYVFRTLTFGSIDPEMHPRLAQLAMEIARLQIGSINSAHTISYLLRDNFDIHFLCKYHRSPHEEVPEIRLQDVFYGSIKKNGKFEVLVWRSQIPPYYSYVHACENRERKNTGAKRKRCMKDGTTSS</sequence>
<feature type="domain" description="F-box" evidence="1">
    <location>
        <begin position="15"/>
        <end position="54"/>
    </location>
</feature>
<dbReference type="InterPro" id="IPR001810">
    <property type="entry name" value="F-box_dom"/>
</dbReference>
<organism evidence="3">
    <name type="scientific">Zea mays</name>
    <name type="common">Maize</name>
    <dbReference type="NCBI Taxonomy" id="4577"/>
    <lineage>
        <taxon>Eukaryota</taxon>
        <taxon>Viridiplantae</taxon>
        <taxon>Streptophyta</taxon>
        <taxon>Embryophyta</taxon>
        <taxon>Tracheophyta</taxon>
        <taxon>Spermatophyta</taxon>
        <taxon>Magnoliopsida</taxon>
        <taxon>Liliopsida</taxon>
        <taxon>Poales</taxon>
        <taxon>Poaceae</taxon>
        <taxon>PACMAD clade</taxon>
        <taxon>Panicoideae</taxon>
        <taxon>Andropogonodae</taxon>
        <taxon>Andropogoneae</taxon>
        <taxon>Tripsacinae</taxon>
        <taxon>Zea</taxon>
    </lineage>
</organism>
<dbReference type="Pfam" id="PF00646">
    <property type="entry name" value="F-box"/>
    <property type="match status" value="1"/>
</dbReference>
<dbReference type="PANTHER" id="PTHR33377">
    <property type="entry name" value="OS10G0134700 PROTEIN-RELATED"/>
    <property type="match status" value="1"/>
</dbReference>
<dbReference type="PaxDb" id="4577-GRMZM2G026229_P01"/>
<dbReference type="Gene3D" id="3.40.50.300">
    <property type="entry name" value="P-loop containing nucleotide triphosphate hydrolases"/>
    <property type="match status" value="1"/>
</dbReference>
<evidence type="ECO:0000259" key="1">
    <source>
        <dbReference type="Pfam" id="PF00646"/>
    </source>
</evidence>
<reference evidence="3" key="1">
    <citation type="submission" date="2015-12" db="EMBL/GenBank/DDBJ databases">
        <title>Update maize B73 reference genome by single molecule sequencing technologies.</title>
        <authorList>
            <consortium name="Maize Genome Sequencing Project"/>
            <person name="Ware D."/>
        </authorList>
    </citation>
    <scope>NUCLEOTIDE SEQUENCE [LARGE SCALE GENOMIC DNA]</scope>
    <source>
        <tissue evidence="3">Seedling</tissue>
    </source>
</reference>
<proteinExistence type="predicted"/>
<dbReference type="Gene3D" id="1.20.1280.50">
    <property type="match status" value="1"/>
</dbReference>
<evidence type="ECO:0000313" key="3">
    <source>
        <dbReference type="EMBL" id="ONM51129.1"/>
    </source>
</evidence>
<dbReference type="SUPFAM" id="SSF81383">
    <property type="entry name" value="F-box domain"/>
    <property type="match status" value="1"/>
</dbReference>
<dbReference type="InterPro" id="IPR036047">
    <property type="entry name" value="F-box-like_dom_sf"/>
</dbReference>
<protein>
    <submittedName>
        <fullName evidence="3">Uncharacterized protein</fullName>
    </submittedName>
</protein>
<dbReference type="ExpressionAtlas" id="A0A1D6HRL7">
    <property type="expression patterns" value="baseline and differential"/>
</dbReference>
<dbReference type="AlphaFoldDB" id="A0A1D6HRL7"/>
<accession>A0A1D6HRL7</accession>